<dbReference type="Proteomes" id="UP001180020">
    <property type="component" value="Unassembled WGS sequence"/>
</dbReference>
<dbReference type="AlphaFoldDB" id="A0AAV9CC90"/>
<protein>
    <submittedName>
        <fullName evidence="1">Uncharacterized protein</fullName>
    </submittedName>
</protein>
<reference evidence="1" key="2">
    <citation type="submission" date="2023-06" db="EMBL/GenBank/DDBJ databases">
        <authorList>
            <person name="Ma L."/>
            <person name="Liu K.-W."/>
            <person name="Li Z."/>
            <person name="Hsiao Y.-Y."/>
            <person name="Qi Y."/>
            <person name="Fu T."/>
            <person name="Tang G."/>
            <person name="Zhang D."/>
            <person name="Sun W.-H."/>
            <person name="Liu D.-K."/>
            <person name="Li Y."/>
            <person name="Chen G.-Z."/>
            <person name="Liu X.-D."/>
            <person name="Liao X.-Y."/>
            <person name="Jiang Y.-T."/>
            <person name="Yu X."/>
            <person name="Hao Y."/>
            <person name="Huang J."/>
            <person name="Zhao X.-W."/>
            <person name="Ke S."/>
            <person name="Chen Y.-Y."/>
            <person name="Wu W.-L."/>
            <person name="Hsu J.-L."/>
            <person name="Lin Y.-F."/>
            <person name="Huang M.-D."/>
            <person name="Li C.-Y."/>
            <person name="Huang L."/>
            <person name="Wang Z.-W."/>
            <person name="Zhao X."/>
            <person name="Zhong W.-Y."/>
            <person name="Peng D.-H."/>
            <person name="Ahmad S."/>
            <person name="Lan S."/>
            <person name="Zhang J.-S."/>
            <person name="Tsai W.-C."/>
            <person name="Van De Peer Y."/>
            <person name="Liu Z.-J."/>
        </authorList>
    </citation>
    <scope>NUCLEOTIDE SEQUENCE</scope>
    <source>
        <strain evidence="1">CP</strain>
        <tissue evidence="1">Leaves</tissue>
    </source>
</reference>
<accession>A0AAV9CC90</accession>
<comment type="caution">
    <text evidence="1">The sequence shown here is derived from an EMBL/GenBank/DDBJ whole genome shotgun (WGS) entry which is preliminary data.</text>
</comment>
<evidence type="ECO:0000313" key="1">
    <source>
        <dbReference type="EMBL" id="KAK1286332.1"/>
    </source>
</evidence>
<evidence type="ECO:0000313" key="2">
    <source>
        <dbReference type="Proteomes" id="UP001180020"/>
    </source>
</evidence>
<keyword evidence="2" id="KW-1185">Reference proteome</keyword>
<sequence length="89" mass="10208">MEWWRGKSKGRGQGIEGVVGEIVINDCLIELVQLEILRYKVCDCELILLGRKHFAGVDTRIRISEGGYLGREGWEREQWEGKGICGRKM</sequence>
<organism evidence="1 2">
    <name type="scientific">Acorus calamus</name>
    <name type="common">Sweet flag</name>
    <dbReference type="NCBI Taxonomy" id="4465"/>
    <lineage>
        <taxon>Eukaryota</taxon>
        <taxon>Viridiplantae</taxon>
        <taxon>Streptophyta</taxon>
        <taxon>Embryophyta</taxon>
        <taxon>Tracheophyta</taxon>
        <taxon>Spermatophyta</taxon>
        <taxon>Magnoliopsida</taxon>
        <taxon>Liliopsida</taxon>
        <taxon>Acoraceae</taxon>
        <taxon>Acorus</taxon>
    </lineage>
</organism>
<gene>
    <name evidence="1" type="ORF">QJS10_CPB20g00791</name>
</gene>
<reference evidence="1" key="1">
    <citation type="journal article" date="2023" name="Nat. Commun.">
        <title>Diploid and tetraploid genomes of Acorus and the evolution of monocots.</title>
        <authorList>
            <person name="Ma L."/>
            <person name="Liu K.W."/>
            <person name="Li Z."/>
            <person name="Hsiao Y.Y."/>
            <person name="Qi Y."/>
            <person name="Fu T."/>
            <person name="Tang G.D."/>
            <person name="Zhang D."/>
            <person name="Sun W.H."/>
            <person name="Liu D.K."/>
            <person name="Li Y."/>
            <person name="Chen G.Z."/>
            <person name="Liu X.D."/>
            <person name="Liao X.Y."/>
            <person name="Jiang Y.T."/>
            <person name="Yu X."/>
            <person name="Hao Y."/>
            <person name="Huang J."/>
            <person name="Zhao X.W."/>
            <person name="Ke S."/>
            <person name="Chen Y.Y."/>
            <person name="Wu W.L."/>
            <person name="Hsu J.L."/>
            <person name="Lin Y.F."/>
            <person name="Huang M.D."/>
            <person name="Li C.Y."/>
            <person name="Huang L."/>
            <person name="Wang Z.W."/>
            <person name="Zhao X."/>
            <person name="Zhong W.Y."/>
            <person name="Peng D.H."/>
            <person name="Ahmad S."/>
            <person name="Lan S."/>
            <person name="Zhang J.S."/>
            <person name="Tsai W.C."/>
            <person name="Van de Peer Y."/>
            <person name="Liu Z.J."/>
        </authorList>
    </citation>
    <scope>NUCLEOTIDE SEQUENCE</scope>
    <source>
        <strain evidence="1">CP</strain>
    </source>
</reference>
<name>A0AAV9CC90_ACOCL</name>
<dbReference type="EMBL" id="JAUJYO010000020">
    <property type="protein sequence ID" value="KAK1286332.1"/>
    <property type="molecule type" value="Genomic_DNA"/>
</dbReference>
<proteinExistence type="predicted"/>